<evidence type="ECO:0000313" key="2">
    <source>
        <dbReference type="EMBL" id="GFF39874.1"/>
    </source>
</evidence>
<dbReference type="Proteomes" id="UP000465221">
    <property type="component" value="Unassembled WGS sequence"/>
</dbReference>
<proteinExistence type="predicted"/>
<accession>A0A8H3RU34</accession>
<evidence type="ECO:0000256" key="1">
    <source>
        <dbReference type="SAM" id="Phobius"/>
    </source>
</evidence>
<evidence type="ECO:0000313" key="3">
    <source>
        <dbReference type="Proteomes" id="UP000465221"/>
    </source>
</evidence>
<keyword evidence="1" id="KW-1133">Transmembrane helix</keyword>
<dbReference type="AlphaFoldDB" id="A0A8H3RU34"/>
<keyword evidence="1" id="KW-0812">Transmembrane</keyword>
<keyword evidence="1" id="KW-0472">Membrane</keyword>
<sequence length="99" mass="11240">MGWSVEAIIALVTLLVTGPASLLLLWNHVRNRNRQILRDPHPDRQQSQAMLPWTLTATDTEYNPRILEAGLGTYYVPAEISIRQRAIAEVQVSYRLADD</sequence>
<name>A0A8H3RU34_9EURO</name>
<reference evidence="2 3" key="1">
    <citation type="submission" date="2020-01" db="EMBL/GenBank/DDBJ databases">
        <title>Draft genome sequence of Aspergillus udagawae IFM 46972.</title>
        <authorList>
            <person name="Takahashi H."/>
            <person name="Yaguchi T."/>
        </authorList>
    </citation>
    <scope>NUCLEOTIDE SEQUENCE [LARGE SCALE GENOMIC DNA]</scope>
    <source>
        <strain evidence="2 3">IFM 46972</strain>
    </source>
</reference>
<dbReference type="EMBL" id="BLKC01000039">
    <property type="protein sequence ID" value="GFF39874.1"/>
    <property type="molecule type" value="Genomic_DNA"/>
</dbReference>
<feature type="transmembrane region" description="Helical" evidence="1">
    <location>
        <begin position="6"/>
        <end position="26"/>
    </location>
</feature>
<protein>
    <submittedName>
        <fullName evidence="2">Uncharacterized protein</fullName>
    </submittedName>
</protein>
<comment type="caution">
    <text evidence="2">The sequence shown here is derived from an EMBL/GenBank/DDBJ whole genome shotgun (WGS) entry which is preliminary data.</text>
</comment>
<organism evidence="2 3">
    <name type="scientific">Aspergillus udagawae</name>
    <dbReference type="NCBI Taxonomy" id="91492"/>
    <lineage>
        <taxon>Eukaryota</taxon>
        <taxon>Fungi</taxon>
        <taxon>Dikarya</taxon>
        <taxon>Ascomycota</taxon>
        <taxon>Pezizomycotina</taxon>
        <taxon>Eurotiomycetes</taxon>
        <taxon>Eurotiomycetidae</taxon>
        <taxon>Eurotiales</taxon>
        <taxon>Aspergillaceae</taxon>
        <taxon>Aspergillus</taxon>
        <taxon>Aspergillus subgen. Fumigati</taxon>
    </lineage>
</organism>
<gene>
    <name evidence="2" type="ORF">IFM46972_06031</name>
</gene>